<sequence>MKKKILILLFLIITIPVALFKFYSIKIEEKRDYKVQVNLKQGTSLTSVFNKLGIDKSIIFKIFLKYEKNSGKNIKAGFYEFDGKYSYKDILQMMEEGKVKYTILTIPEGYSIKEIGKLLQDRGIGTEEGLKKALENIKDFPYLTPNGNYEGYLYPETYYLSVDTNENEIVKAMTGEFLKKFPPEKYPDKKKFYQELIMASIIEREAQLKDEKPLMSSVFYNRLKKGMNLGSDATVNYIYDYTKRRMYYKDLKIDSPYNTYMYKGLPPGPISNPDYNSVMAAINPAKTDYLFFVVTSNGKHTFTKTYKEHLEVQKKSNK</sequence>
<dbReference type="PANTHER" id="PTHR30518:SF2">
    <property type="entry name" value="ENDOLYTIC MUREIN TRANSGLYCOSYLASE"/>
    <property type="match status" value="1"/>
</dbReference>
<dbReference type="GO" id="GO:0071555">
    <property type="term" value="P:cell wall organization"/>
    <property type="evidence" value="ECO:0007669"/>
    <property type="project" value="UniProtKB-KW"/>
</dbReference>
<evidence type="ECO:0000256" key="3">
    <source>
        <dbReference type="ARBA" id="ARBA00022989"/>
    </source>
</evidence>
<gene>
    <name evidence="7" type="primary">mltG</name>
    <name evidence="8" type="ORF">HMPREF0202_00521</name>
</gene>
<evidence type="ECO:0000256" key="5">
    <source>
        <dbReference type="ARBA" id="ARBA00023239"/>
    </source>
</evidence>
<protein>
    <recommendedName>
        <fullName evidence="7">Endolytic murein transglycosylase</fullName>
        <ecNumber evidence="7">4.2.2.29</ecNumber>
    </recommendedName>
    <alternativeName>
        <fullName evidence="7">Peptidoglycan lytic transglycosylase</fullName>
    </alternativeName>
    <alternativeName>
        <fullName evidence="7">Peptidoglycan polymerization terminase</fullName>
    </alternativeName>
</protein>
<dbReference type="Gene3D" id="3.30.1490.480">
    <property type="entry name" value="Endolytic murein transglycosylase"/>
    <property type="match status" value="1"/>
</dbReference>
<dbReference type="AlphaFoldDB" id="U7VF83"/>
<comment type="similarity">
    <text evidence="7">Belongs to the transglycosylase MltG family.</text>
</comment>
<dbReference type="EC" id="4.2.2.29" evidence="7"/>
<evidence type="ECO:0000313" key="9">
    <source>
        <dbReference type="Proteomes" id="UP000017081"/>
    </source>
</evidence>
<organism evidence="8 9">
    <name type="scientific">Cetobacterium somerae ATCC BAA-474</name>
    <dbReference type="NCBI Taxonomy" id="1319815"/>
    <lineage>
        <taxon>Bacteria</taxon>
        <taxon>Fusobacteriati</taxon>
        <taxon>Fusobacteriota</taxon>
        <taxon>Fusobacteriia</taxon>
        <taxon>Fusobacteriales</taxon>
        <taxon>Fusobacteriaceae</taxon>
        <taxon>Cetobacterium</taxon>
    </lineage>
</organism>
<keyword evidence="4 7" id="KW-0472">Membrane</keyword>
<evidence type="ECO:0000313" key="8">
    <source>
        <dbReference type="EMBL" id="ERT69493.1"/>
    </source>
</evidence>
<dbReference type="GO" id="GO:0008932">
    <property type="term" value="F:lytic endotransglycosylase activity"/>
    <property type="evidence" value="ECO:0007669"/>
    <property type="project" value="UniProtKB-UniRule"/>
</dbReference>
<keyword evidence="5 7" id="KW-0456">Lyase</keyword>
<evidence type="ECO:0000256" key="4">
    <source>
        <dbReference type="ARBA" id="ARBA00023136"/>
    </source>
</evidence>
<dbReference type="GO" id="GO:0005886">
    <property type="term" value="C:plasma membrane"/>
    <property type="evidence" value="ECO:0007669"/>
    <property type="project" value="UniProtKB-UniRule"/>
</dbReference>
<dbReference type="PANTHER" id="PTHR30518">
    <property type="entry name" value="ENDOLYTIC MUREIN TRANSGLYCOSYLASE"/>
    <property type="match status" value="1"/>
</dbReference>
<keyword evidence="9" id="KW-1185">Reference proteome</keyword>
<dbReference type="STRING" id="1319815.HMPREF0202_00521"/>
<evidence type="ECO:0000256" key="1">
    <source>
        <dbReference type="ARBA" id="ARBA00022475"/>
    </source>
</evidence>
<keyword evidence="3 7" id="KW-1133">Transmembrane helix</keyword>
<dbReference type="HOGENOM" id="CLU_025574_2_0_0"/>
<keyword evidence="6 7" id="KW-0961">Cell wall biogenesis/degradation</keyword>
<reference evidence="8 9" key="1">
    <citation type="submission" date="2013-08" db="EMBL/GenBank/DDBJ databases">
        <authorList>
            <person name="Weinstock G."/>
            <person name="Sodergren E."/>
            <person name="Wylie T."/>
            <person name="Fulton L."/>
            <person name="Fulton R."/>
            <person name="Fronick C."/>
            <person name="O'Laughlin M."/>
            <person name="Godfrey J."/>
            <person name="Miner T."/>
            <person name="Herter B."/>
            <person name="Appelbaum E."/>
            <person name="Cordes M."/>
            <person name="Lek S."/>
            <person name="Wollam A."/>
            <person name="Pepin K.H."/>
            <person name="Palsikar V.B."/>
            <person name="Mitreva M."/>
            <person name="Wilson R.K."/>
        </authorList>
    </citation>
    <scope>NUCLEOTIDE SEQUENCE [LARGE SCALE GENOMIC DNA]</scope>
    <source>
        <strain evidence="8 9">ATCC BAA-474</strain>
    </source>
</reference>
<name>U7VF83_9FUSO</name>
<feature type="site" description="Important for catalytic activity" evidence="7">
    <location>
        <position position="205"/>
    </location>
</feature>
<evidence type="ECO:0000256" key="7">
    <source>
        <dbReference type="HAMAP-Rule" id="MF_02065"/>
    </source>
</evidence>
<dbReference type="RefSeq" id="WP_023050068.1">
    <property type="nucleotide sequence ID" value="NZ_CP173065.2"/>
</dbReference>
<dbReference type="Gene3D" id="3.30.160.60">
    <property type="entry name" value="Classic Zinc Finger"/>
    <property type="match status" value="1"/>
</dbReference>
<dbReference type="CDD" id="cd08010">
    <property type="entry name" value="MltG_like"/>
    <property type="match status" value="1"/>
</dbReference>
<accession>U7VF83</accession>
<dbReference type="eggNOG" id="COG1559">
    <property type="taxonomic scope" value="Bacteria"/>
</dbReference>
<evidence type="ECO:0000256" key="2">
    <source>
        <dbReference type="ARBA" id="ARBA00022692"/>
    </source>
</evidence>
<dbReference type="HAMAP" id="MF_02065">
    <property type="entry name" value="MltG"/>
    <property type="match status" value="1"/>
</dbReference>
<dbReference type="Proteomes" id="UP000017081">
    <property type="component" value="Unassembled WGS sequence"/>
</dbReference>
<comment type="function">
    <text evidence="7">Functions as a peptidoglycan terminase that cleaves nascent peptidoglycan strands endolytically to terminate their elongation.</text>
</comment>
<keyword evidence="1 7" id="KW-1003">Cell membrane</keyword>
<comment type="caution">
    <text evidence="8">The sequence shown here is derived from an EMBL/GenBank/DDBJ whole genome shotgun (WGS) entry which is preliminary data.</text>
</comment>
<dbReference type="Pfam" id="PF02618">
    <property type="entry name" value="YceG"/>
    <property type="match status" value="1"/>
</dbReference>
<comment type="catalytic activity">
    <reaction evidence="7">
        <text>a peptidoglycan chain = a peptidoglycan chain with N-acetyl-1,6-anhydromuramyl-[peptide] at the reducing end + a peptidoglycan chain with N-acetylglucosamine at the non-reducing end.</text>
        <dbReference type="EC" id="4.2.2.29"/>
    </reaction>
</comment>
<dbReference type="GO" id="GO:0009252">
    <property type="term" value="P:peptidoglycan biosynthetic process"/>
    <property type="evidence" value="ECO:0007669"/>
    <property type="project" value="UniProtKB-UniRule"/>
</dbReference>
<dbReference type="InterPro" id="IPR003770">
    <property type="entry name" value="MLTG-like"/>
</dbReference>
<dbReference type="PATRIC" id="fig|1319815.3.peg.497"/>
<dbReference type="EMBL" id="AXZF01000019">
    <property type="protein sequence ID" value="ERT69493.1"/>
    <property type="molecule type" value="Genomic_DNA"/>
</dbReference>
<proteinExistence type="inferred from homology"/>
<dbReference type="NCBIfam" id="TIGR00247">
    <property type="entry name" value="endolytic transglycosylase MltG"/>
    <property type="match status" value="1"/>
</dbReference>
<evidence type="ECO:0000256" key="6">
    <source>
        <dbReference type="ARBA" id="ARBA00023316"/>
    </source>
</evidence>
<keyword evidence="2 7" id="KW-0812">Transmembrane</keyword>